<comment type="similarity">
    <text evidence="1">Belongs to the FtsK/SpoIIIE/SftA family.</text>
</comment>
<gene>
    <name evidence="9" type="ORF">JOD17_000964</name>
</gene>
<feature type="compositionally biased region" description="Polar residues" evidence="7">
    <location>
        <begin position="133"/>
        <end position="145"/>
    </location>
</feature>
<evidence type="ECO:0000256" key="2">
    <source>
        <dbReference type="ARBA" id="ARBA00022741"/>
    </source>
</evidence>
<feature type="compositionally biased region" description="Basic and acidic residues" evidence="7">
    <location>
        <begin position="21"/>
        <end position="52"/>
    </location>
</feature>
<comment type="caution">
    <text evidence="9">The sequence shown here is derived from an EMBL/GenBank/DDBJ whole genome shotgun (WGS) entry which is preliminary data.</text>
</comment>
<proteinExistence type="inferred from homology"/>
<feature type="compositionally biased region" description="Acidic residues" evidence="7">
    <location>
        <begin position="257"/>
        <end position="274"/>
    </location>
</feature>
<evidence type="ECO:0000256" key="3">
    <source>
        <dbReference type="ARBA" id="ARBA00022829"/>
    </source>
</evidence>
<evidence type="ECO:0000313" key="9">
    <source>
        <dbReference type="EMBL" id="MBM7631872.1"/>
    </source>
</evidence>
<keyword evidence="10" id="KW-1185">Reference proteome</keyword>
<dbReference type="EMBL" id="JAFBEC010000002">
    <property type="protein sequence ID" value="MBM7631872.1"/>
    <property type="molecule type" value="Genomic_DNA"/>
</dbReference>
<dbReference type="InterPro" id="IPR041027">
    <property type="entry name" value="FtsK_alpha"/>
</dbReference>
<feature type="compositionally biased region" description="Basic and acidic residues" evidence="7">
    <location>
        <begin position="321"/>
        <end position="335"/>
    </location>
</feature>
<dbReference type="Gene3D" id="3.30.980.40">
    <property type="match status" value="1"/>
</dbReference>
<reference evidence="9 10" key="1">
    <citation type="submission" date="2021-01" db="EMBL/GenBank/DDBJ databases">
        <title>Genomic Encyclopedia of Type Strains, Phase IV (KMG-IV): sequencing the most valuable type-strain genomes for metagenomic binning, comparative biology and taxonomic classification.</title>
        <authorList>
            <person name="Goeker M."/>
        </authorList>
    </citation>
    <scope>NUCLEOTIDE SEQUENCE [LARGE SCALE GENOMIC DNA]</scope>
    <source>
        <strain evidence="9 10">DSM 25540</strain>
    </source>
</reference>
<dbReference type="SMART" id="SM00382">
    <property type="entry name" value="AAA"/>
    <property type="match status" value="1"/>
</dbReference>
<feature type="compositionally biased region" description="Polar residues" evidence="7">
    <location>
        <begin position="434"/>
        <end position="443"/>
    </location>
</feature>
<feature type="compositionally biased region" description="Basic and acidic residues" evidence="7">
    <location>
        <begin position="289"/>
        <end position="308"/>
    </location>
</feature>
<dbReference type="InterPro" id="IPR018541">
    <property type="entry name" value="Ftsk_gamma"/>
</dbReference>
<dbReference type="SUPFAM" id="SSF46785">
    <property type="entry name" value="Winged helix' DNA-binding domain"/>
    <property type="match status" value="1"/>
</dbReference>
<keyword evidence="4 6" id="KW-0067">ATP-binding</keyword>
<feature type="compositionally biased region" description="Basic and acidic residues" evidence="7">
    <location>
        <begin position="72"/>
        <end position="108"/>
    </location>
</feature>
<dbReference type="InterPro" id="IPR036388">
    <property type="entry name" value="WH-like_DNA-bd_sf"/>
</dbReference>
<dbReference type="SMART" id="SM00843">
    <property type="entry name" value="Ftsk_gamma"/>
    <property type="match status" value="1"/>
</dbReference>
<accession>A0ABS2P983</accession>
<evidence type="ECO:0000256" key="4">
    <source>
        <dbReference type="ARBA" id="ARBA00022840"/>
    </source>
</evidence>
<evidence type="ECO:0000256" key="5">
    <source>
        <dbReference type="ARBA" id="ARBA00023125"/>
    </source>
</evidence>
<feature type="compositionally biased region" description="Basic and acidic residues" evidence="7">
    <location>
        <begin position="384"/>
        <end position="402"/>
    </location>
</feature>
<feature type="region of interest" description="Disordered" evidence="7">
    <location>
        <begin position="508"/>
        <end position="591"/>
    </location>
</feature>
<keyword evidence="2 6" id="KW-0547">Nucleotide-binding</keyword>
<feature type="domain" description="FtsK" evidence="8">
    <location>
        <begin position="744"/>
        <end position="932"/>
    </location>
</feature>
<name>A0ABS2P983_9BACL</name>
<dbReference type="Proteomes" id="UP000741863">
    <property type="component" value="Unassembled WGS sequence"/>
</dbReference>
<dbReference type="InterPro" id="IPR002543">
    <property type="entry name" value="FtsK_dom"/>
</dbReference>
<keyword evidence="3" id="KW-0159">Chromosome partition</keyword>
<evidence type="ECO:0000259" key="8">
    <source>
        <dbReference type="PROSITE" id="PS50901"/>
    </source>
</evidence>
<feature type="compositionally biased region" description="Basic and acidic residues" evidence="7">
    <location>
        <begin position="465"/>
        <end position="485"/>
    </location>
</feature>
<dbReference type="InterPro" id="IPR050206">
    <property type="entry name" value="FtsK/SpoIIIE/SftA"/>
</dbReference>
<evidence type="ECO:0000313" key="10">
    <source>
        <dbReference type="Proteomes" id="UP000741863"/>
    </source>
</evidence>
<dbReference type="PANTHER" id="PTHR22683:SF42">
    <property type="entry name" value="DNA TRANSLOCASE SFTA"/>
    <property type="match status" value="1"/>
</dbReference>
<dbReference type="InterPro" id="IPR027417">
    <property type="entry name" value="P-loop_NTPase"/>
</dbReference>
<dbReference type="InterPro" id="IPR003593">
    <property type="entry name" value="AAA+_ATPase"/>
</dbReference>
<dbReference type="PANTHER" id="PTHR22683">
    <property type="entry name" value="SPORULATION PROTEIN RELATED"/>
    <property type="match status" value="1"/>
</dbReference>
<dbReference type="RefSeq" id="WP_239575220.1">
    <property type="nucleotide sequence ID" value="NZ_JAFBEC010000002.1"/>
</dbReference>
<evidence type="ECO:0000256" key="1">
    <source>
        <dbReference type="ARBA" id="ARBA00006474"/>
    </source>
</evidence>
<feature type="binding site" evidence="6">
    <location>
        <begin position="761"/>
        <end position="768"/>
    </location>
    <ligand>
        <name>ATP</name>
        <dbReference type="ChEBI" id="CHEBI:30616"/>
    </ligand>
</feature>
<evidence type="ECO:0000256" key="7">
    <source>
        <dbReference type="SAM" id="MobiDB-lite"/>
    </source>
</evidence>
<dbReference type="Gene3D" id="3.40.50.300">
    <property type="entry name" value="P-loop containing nucleotide triphosphate hydrolases"/>
    <property type="match status" value="1"/>
</dbReference>
<feature type="compositionally biased region" description="Polar residues" evidence="7">
    <location>
        <begin position="112"/>
        <end position="123"/>
    </location>
</feature>
<keyword evidence="5" id="KW-0238">DNA-binding</keyword>
<dbReference type="Pfam" id="PF17854">
    <property type="entry name" value="FtsK_alpha"/>
    <property type="match status" value="1"/>
</dbReference>
<dbReference type="Gene3D" id="1.10.10.10">
    <property type="entry name" value="Winged helix-like DNA-binding domain superfamily/Winged helix DNA-binding domain"/>
    <property type="match status" value="1"/>
</dbReference>
<feature type="region of interest" description="Disordered" evidence="7">
    <location>
        <begin position="16"/>
        <end position="179"/>
    </location>
</feature>
<sequence length="1073" mass="120772">MPKKKKNGVWNTINHYLFGNEPKKNDEETVEPKRQERASYGRQDKRNDDASRAKVFHKYPKEGNFRFPLDVDEGKKPDTKKRAEPVRPTRKEPESRPTKSEKVEERPKRQSRQNVKQTTSKAPPSSLDERRQYFNNPHFSVQNIPSPVHGFQKTKNLQVDEEENKDVLPTGDWSKSSSHDNDLQALYARVNKAALERLEAENLNQQVEHEGEVAATKISEPVSGRPSEEAAMVTRDSELSDSAYRTVTLADDKQTEPENEITEQEVAEISDETADLSIASEQQGSADLQEAHFIKRHNETEAKVDNHSIEPLVQDEESKPEDDVHFPRNSQREVDEYNDETEAGNQEDSEDVTALRDDQPGAAFIQKDHQLEDVQELSNETMEQEAHFIKSVEIEDETKSQSETDDEQFNSDSAEFGNQVVENRDGEEELSGEATEQSNTPDGTESIAVTREDGEQAEDQTLNEPEQRASDDTDSDTRLTFESDDQEHFISNDSDFEEVDLVGQEQSYEVEERVEVETDEDQEATSLLPYNVMMTPSDRAAYLRQKKLREETKESSQEPMPAPVDSQVTKEQDVYEQPQSFSNEEPKEEVVENPSVLSEIDDMELEPIAPPPHDLLVEPVQTATEGASEQLIRQKEQLEATLQHFHVDAKVTDVTEGPSVTRFEVQPAPGVKVTKVTNLTDDLKLAMAAIDLRMEAPIPGKSAIGIEVPKQNRNPVVLREILDSKAFLEHDSPLAVALGLDISGEPTVIDLKKMPHGLIAGSTGSGKSVCINSILLSLLYKSSPEEVKLLLIDPKVVELAFYQDIPHLAAPVVTDPKEATMTLKWSVEEMERRYQLFAKAGVRDISGYNRKAEQKDKLPYLVIVIDELADLMMVSPQDVEEYICRIAQKARACGIHLLVATQRPSVDVITGLIKANIPTRAAFAVSSMADSRTILDAGGAERLIGKGDMLFSENGASRFVRLQGTFVDDEEIERVADYWKQRQKPNYLFTKEEITKQSSMNAVEDDLLEEVTYFVVRQGSASTSSIQRRFHIGYNRAARLMDMLEERGIVSEALGTKPRQVLVSEEVVHALFE</sequence>
<dbReference type="Pfam" id="PF01580">
    <property type="entry name" value="FtsK_SpoIIIE"/>
    <property type="match status" value="1"/>
</dbReference>
<dbReference type="PROSITE" id="PS50901">
    <property type="entry name" value="FTSK"/>
    <property type="match status" value="1"/>
</dbReference>
<organism evidence="9 10">
    <name type="scientific">Geomicrobium sediminis</name>
    <dbReference type="NCBI Taxonomy" id="1347788"/>
    <lineage>
        <taxon>Bacteria</taxon>
        <taxon>Bacillati</taxon>
        <taxon>Bacillota</taxon>
        <taxon>Bacilli</taxon>
        <taxon>Bacillales</taxon>
        <taxon>Geomicrobium</taxon>
    </lineage>
</organism>
<evidence type="ECO:0000256" key="6">
    <source>
        <dbReference type="PROSITE-ProRule" id="PRU00289"/>
    </source>
</evidence>
<protein>
    <submittedName>
        <fullName evidence="9">S-DNA-T family DNA segregation ATPase FtsK/SpoIIIE</fullName>
    </submittedName>
</protein>
<feature type="compositionally biased region" description="Acidic residues" evidence="7">
    <location>
        <begin position="336"/>
        <end position="351"/>
    </location>
</feature>
<dbReference type="SUPFAM" id="SSF52540">
    <property type="entry name" value="P-loop containing nucleoside triphosphate hydrolases"/>
    <property type="match status" value="1"/>
</dbReference>
<dbReference type="Pfam" id="PF09397">
    <property type="entry name" value="FtsK_gamma"/>
    <property type="match status" value="1"/>
</dbReference>
<feature type="region of interest" description="Disordered" evidence="7">
    <location>
        <begin position="206"/>
        <end position="485"/>
    </location>
</feature>
<dbReference type="InterPro" id="IPR036390">
    <property type="entry name" value="WH_DNA-bd_sf"/>
</dbReference>